<dbReference type="GO" id="GO:0030123">
    <property type="term" value="C:AP-3 adaptor complex"/>
    <property type="evidence" value="ECO:0007669"/>
    <property type="project" value="InterPro"/>
</dbReference>
<dbReference type="EMBL" id="ML986509">
    <property type="protein sequence ID" value="KAF2273566.1"/>
    <property type="molecule type" value="Genomic_DNA"/>
</dbReference>
<dbReference type="GO" id="GO:0016192">
    <property type="term" value="P:vesicle-mediated transport"/>
    <property type="evidence" value="ECO:0007669"/>
    <property type="project" value="InterPro"/>
</dbReference>
<proteinExistence type="inferred from homology"/>
<feature type="compositionally biased region" description="Acidic residues" evidence="6">
    <location>
        <begin position="783"/>
        <end position="820"/>
    </location>
</feature>
<comment type="similarity">
    <text evidence="2">Belongs to the adaptor complexes large subunit family.</text>
</comment>
<evidence type="ECO:0000256" key="2">
    <source>
        <dbReference type="ARBA" id="ARBA00006613"/>
    </source>
</evidence>
<keyword evidence="9" id="KW-1185">Reference proteome</keyword>
<evidence type="ECO:0000256" key="1">
    <source>
        <dbReference type="ARBA" id="ARBA00004308"/>
    </source>
</evidence>
<dbReference type="RefSeq" id="XP_033651105.1">
    <property type="nucleotide sequence ID" value="XM_033799926.1"/>
</dbReference>
<dbReference type="Pfam" id="PF01602">
    <property type="entry name" value="Adaptin_N"/>
    <property type="match status" value="1"/>
</dbReference>
<dbReference type="Gene3D" id="1.25.10.10">
    <property type="entry name" value="Leucine-rich Repeat Variant"/>
    <property type="match status" value="1"/>
</dbReference>
<organism evidence="8 9">
    <name type="scientific">Westerdykella ornata</name>
    <dbReference type="NCBI Taxonomy" id="318751"/>
    <lineage>
        <taxon>Eukaryota</taxon>
        <taxon>Fungi</taxon>
        <taxon>Dikarya</taxon>
        <taxon>Ascomycota</taxon>
        <taxon>Pezizomycotina</taxon>
        <taxon>Dothideomycetes</taxon>
        <taxon>Pleosporomycetidae</taxon>
        <taxon>Pleosporales</taxon>
        <taxon>Sporormiaceae</taxon>
        <taxon>Westerdykella</taxon>
    </lineage>
</organism>
<dbReference type="AlphaFoldDB" id="A0A6A6JD64"/>
<evidence type="ECO:0000313" key="8">
    <source>
        <dbReference type="EMBL" id="KAF2273566.1"/>
    </source>
</evidence>
<keyword evidence="4" id="KW-0653">Protein transport</keyword>
<feature type="compositionally biased region" description="Pro residues" evidence="6">
    <location>
        <begin position="570"/>
        <end position="584"/>
    </location>
</feature>
<dbReference type="InterPro" id="IPR011989">
    <property type="entry name" value="ARM-like"/>
</dbReference>
<comment type="subcellular location">
    <subcellularLocation>
        <location evidence="1">Endomembrane system</location>
    </subcellularLocation>
</comment>
<evidence type="ECO:0000313" key="9">
    <source>
        <dbReference type="Proteomes" id="UP000800097"/>
    </source>
</evidence>
<feature type="region of interest" description="Disordered" evidence="6">
    <location>
        <begin position="567"/>
        <end position="615"/>
    </location>
</feature>
<dbReference type="InterPro" id="IPR002553">
    <property type="entry name" value="Clathrin/coatomer_adapt-like_N"/>
</dbReference>
<feature type="region of interest" description="Disordered" evidence="6">
    <location>
        <begin position="753"/>
        <end position="826"/>
    </location>
</feature>
<evidence type="ECO:0000256" key="3">
    <source>
        <dbReference type="ARBA" id="ARBA00022448"/>
    </source>
</evidence>
<accession>A0A6A6JD64</accession>
<name>A0A6A6JD64_WESOR</name>
<dbReference type="GO" id="GO:0012505">
    <property type="term" value="C:endomembrane system"/>
    <property type="evidence" value="ECO:0007669"/>
    <property type="project" value="UniProtKB-SubCell"/>
</dbReference>
<dbReference type="InterPro" id="IPR016024">
    <property type="entry name" value="ARM-type_fold"/>
</dbReference>
<evidence type="ECO:0000259" key="7">
    <source>
        <dbReference type="Pfam" id="PF01602"/>
    </source>
</evidence>
<feature type="compositionally biased region" description="Basic and acidic residues" evidence="6">
    <location>
        <begin position="593"/>
        <end position="610"/>
    </location>
</feature>
<dbReference type="InterPro" id="IPR026739">
    <property type="entry name" value="AP_beta"/>
</dbReference>
<keyword evidence="5" id="KW-0472">Membrane</keyword>
<protein>
    <submittedName>
        <fullName evidence="8">ARM repeat-containing protein</fullName>
    </submittedName>
</protein>
<feature type="domain" description="Clathrin/coatomer adaptor adaptin-like N-terminal" evidence="7">
    <location>
        <begin position="40"/>
        <end position="653"/>
    </location>
</feature>
<evidence type="ECO:0000256" key="5">
    <source>
        <dbReference type="ARBA" id="ARBA00023136"/>
    </source>
</evidence>
<keyword evidence="3" id="KW-0813">Transport</keyword>
<dbReference type="Proteomes" id="UP000800097">
    <property type="component" value="Unassembled WGS sequence"/>
</dbReference>
<feature type="region of interest" description="Disordered" evidence="6">
    <location>
        <begin position="259"/>
        <end position="294"/>
    </location>
</feature>
<feature type="compositionally biased region" description="Basic and acidic residues" evidence="6">
    <location>
        <begin position="771"/>
        <end position="781"/>
    </location>
</feature>
<sequence length="826" mass="91228">MALSISNISSMLETARELTLEAARDVSNARRPPTRLLPSSQLKKLLDSRSERDVLDGLRRVVTMSYRQPPSQTLPFFSHVIKNIASPSLQVKKLVYIYLLHHAEHEPDTALLSINTIQKSLTDQNPQLRALALRVMSGIRVPVISQIVSLGIKRGVGDMSPYVRRAAALAIPKCYRLDPATEPQLLDYLSTLLGDKQYFVTGAAVAAFLEVCPNRLDLIHPHYRSLVRKLVDMDEWGQLATLRLMVVYARKCFPRRTKKVKKANANNHSAPTKSAKGFYDSDSESEEKEDEQEMDEVVILDPDLELLLKSCQPLLQSRNAAVVIAVARGYLYLGTPEYLQTAIGPLVALLRSTPDVQHIALYNIVQVCLSHPQPFVNYYTHFLVQSTDAPHIWRLKLELLTLIFPYAPPKLQSLILAELSHFSHSGSLDPGLVKEAVRAIGRCSQSSATSPKTSARCLRLLLAHIGSADARLVAESLEVIRHLIQRDPQSHRTTVVRLAKHLDAATSPQARASIIWLVGEFAGLDPENNIAADVLRILAKGFADEAEPAKLQIVLLAAKVYVHHLNSNPPSEPPKPSNLQPSPPVLEGFQEEGGFRDPHLDNHDALDREQQPPANLPHPIESLYHYILLLARYDTSYDLRDRTRVYKALLSTPSSTQLASLLLLAPKPVPHAPSPSETRKGYVLGSASLVIGDEGGVGGLRGEEGLPEWVKEGEEPDPRLREEVGAGSSAYEVEGMGRGVSAAQRLDEAVGGRGFVGAPLSSSPSNGVGGAREKEKEKTLDEWLAEEEGEEGETESEEEESEYETEEEEEEYETESEEDEGAKLVR</sequence>
<dbReference type="GeneID" id="54553101"/>
<dbReference type="PANTHER" id="PTHR11134">
    <property type="entry name" value="ADAPTOR COMPLEX SUBUNIT BETA FAMILY MEMBER"/>
    <property type="match status" value="1"/>
</dbReference>
<dbReference type="SUPFAM" id="SSF48371">
    <property type="entry name" value="ARM repeat"/>
    <property type="match status" value="1"/>
</dbReference>
<dbReference type="GO" id="GO:0006886">
    <property type="term" value="P:intracellular protein transport"/>
    <property type="evidence" value="ECO:0007669"/>
    <property type="project" value="InterPro"/>
</dbReference>
<gene>
    <name evidence="8" type="ORF">EI97DRAFT_444860</name>
</gene>
<dbReference type="OrthoDB" id="10254310at2759"/>
<evidence type="ECO:0000256" key="6">
    <source>
        <dbReference type="SAM" id="MobiDB-lite"/>
    </source>
</evidence>
<dbReference type="PIRSF" id="PIRSF037096">
    <property type="entry name" value="AP3_complex_beta"/>
    <property type="match status" value="1"/>
</dbReference>
<feature type="compositionally biased region" description="Acidic residues" evidence="6">
    <location>
        <begin position="281"/>
        <end position="294"/>
    </location>
</feature>
<reference evidence="8" key="1">
    <citation type="journal article" date="2020" name="Stud. Mycol.">
        <title>101 Dothideomycetes genomes: a test case for predicting lifestyles and emergence of pathogens.</title>
        <authorList>
            <person name="Haridas S."/>
            <person name="Albert R."/>
            <person name="Binder M."/>
            <person name="Bloem J."/>
            <person name="Labutti K."/>
            <person name="Salamov A."/>
            <person name="Andreopoulos B."/>
            <person name="Baker S."/>
            <person name="Barry K."/>
            <person name="Bills G."/>
            <person name="Bluhm B."/>
            <person name="Cannon C."/>
            <person name="Castanera R."/>
            <person name="Culley D."/>
            <person name="Daum C."/>
            <person name="Ezra D."/>
            <person name="Gonzalez J."/>
            <person name="Henrissat B."/>
            <person name="Kuo A."/>
            <person name="Liang C."/>
            <person name="Lipzen A."/>
            <person name="Lutzoni F."/>
            <person name="Magnuson J."/>
            <person name="Mondo S."/>
            <person name="Nolan M."/>
            <person name="Ohm R."/>
            <person name="Pangilinan J."/>
            <person name="Park H.-J."/>
            <person name="Ramirez L."/>
            <person name="Alfaro M."/>
            <person name="Sun H."/>
            <person name="Tritt A."/>
            <person name="Yoshinaga Y."/>
            <person name="Zwiers L.-H."/>
            <person name="Turgeon B."/>
            <person name="Goodwin S."/>
            <person name="Spatafora J."/>
            <person name="Crous P."/>
            <person name="Grigoriev I."/>
        </authorList>
    </citation>
    <scope>NUCLEOTIDE SEQUENCE</scope>
    <source>
        <strain evidence="8">CBS 379.55</strain>
    </source>
</reference>
<dbReference type="InterPro" id="IPR026740">
    <property type="entry name" value="AP3_beta"/>
</dbReference>
<evidence type="ECO:0000256" key="4">
    <source>
        <dbReference type="ARBA" id="ARBA00022927"/>
    </source>
</evidence>